<proteinExistence type="inferred from homology"/>
<dbReference type="EMBL" id="LK028588">
    <property type="protein sequence ID" value="CDS22927.1"/>
    <property type="molecule type" value="Genomic_DNA"/>
</dbReference>
<dbReference type="InterPro" id="IPR035892">
    <property type="entry name" value="C2_domain_sf"/>
</dbReference>
<dbReference type="SMART" id="SM00685">
    <property type="entry name" value="DM14"/>
    <property type="match status" value="2"/>
</dbReference>
<dbReference type="PROSITE" id="PS50004">
    <property type="entry name" value="C2"/>
    <property type="match status" value="1"/>
</dbReference>
<evidence type="ECO:0000313" key="5">
    <source>
        <dbReference type="Proteomes" id="UP000492820"/>
    </source>
</evidence>
<evidence type="ECO:0000313" key="4">
    <source>
        <dbReference type="EMBL" id="CDS22927.1"/>
    </source>
</evidence>
<feature type="compositionally biased region" description="Basic and acidic residues" evidence="2">
    <location>
        <begin position="712"/>
        <end position="725"/>
    </location>
</feature>
<feature type="region of interest" description="Disordered" evidence="2">
    <location>
        <begin position="463"/>
        <end position="494"/>
    </location>
</feature>
<feature type="region of interest" description="Disordered" evidence="2">
    <location>
        <begin position="707"/>
        <end position="727"/>
    </location>
</feature>
<dbReference type="Pfam" id="PF21528">
    <property type="entry name" value="CC2D1A-B_DM14"/>
    <property type="match status" value="1"/>
</dbReference>
<accession>A0A068WZ45</accession>
<evidence type="ECO:0000259" key="3">
    <source>
        <dbReference type="PROSITE" id="PS50004"/>
    </source>
</evidence>
<dbReference type="Gene3D" id="2.60.40.150">
    <property type="entry name" value="C2 domain"/>
    <property type="match status" value="1"/>
</dbReference>
<name>A0A068WZ45_ECHGR</name>
<dbReference type="InterPro" id="IPR000008">
    <property type="entry name" value="C2_dom"/>
</dbReference>
<dbReference type="GO" id="GO:0001227">
    <property type="term" value="F:DNA-binding transcription repressor activity, RNA polymerase II-specific"/>
    <property type="evidence" value="ECO:0007669"/>
    <property type="project" value="InterPro"/>
</dbReference>
<feature type="compositionally biased region" description="Polar residues" evidence="2">
    <location>
        <begin position="162"/>
        <end position="171"/>
    </location>
</feature>
<evidence type="ECO:0000313" key="6">
    <source>
        <dbReference type="WBParaSite" id="EgrG_000693400"/>
    </source>
</evidence>
<dbReference type="PANTHER" id="PTHR13076:SF9">
    <property type="entry name" value="COILED-COIL AND C2 DOMAIN-CONTAINING PROTEIN 1-LIKE"/>
    <property type="match status" value="1"/>
</dbReference>
<dbReference type="WBParaSite" id="EgrG_000693400">
    <property type="protein sequence ID" value="EgrG_000693400"/>
    <property type="gene ID" value="EgrG_000693400"/>
</dbReference>
<protein>
    <submittedName>
        <fullName evidence="4 6">CC2D1B protein</fullName>
    </submittedName>
</protein>
<feature type="region of interest" description="Disordered" evidence="2">
    <location>
        <begin position="365"/>
        <end position="388"/>
    </location>
</feature>
<gene>
    <name evidence="6" type="primary">EGR_08461</name>
    <name evidence="4" type="ORF">EgrG_000693400</name>
</gene>
<feature type="compositionally biased region" description="Low complexity" evidence="2">
    <location>
        <begin position="367"/>
        <end position="378"/>
    </location>
</feature>
<evidence type="ECO:0000256" key="1">
    <source>
        <dbReference type="ARBA" id="ARBA00010672"/>
    </source>
</evidence>
<feature type="region of interest" description="Disordered" evidence="2">
    <location>
        <begin position="147"/>
        <end position="174"/>
    </location>
</feature>
<evidence type="ECO:0000256" key="2">
    <source>
        <dbReference type="SAM" id="MobiDB-lite"/>
    </source>
</evidence>
<dbReference type="PANTHER" id="PTHR13076">
    <property type="entry name" value="COILED-COIL AND C2 DOMAIN-CONTAINING PROTEIN 1-LIKE"/>
    <property type="match status" value="1"/>
</dbReference>
<feature type="compositionally biased region" description="Low complexity" evidence="2">
    <location>
        <begin position="475"/>
        <end position="489"/>
    </location>
</feature>
<dbReference type="OrthoDB" id="19996at2759"/>
<reference evidence="4 5" key="1">
    <citation type="journal article" date="2013" name="Nature">
        <title>The genomes of four tapeworm species reveal adaptations to parasitism.</title>
        <authorList>
            <person name="Tsai I.J."/>
            <person name="Zarowiecki M."/>
            <person name="Holroyd N."/>
            <person name="Garciarrubio A."/>
            <person name="Sanchez-Flores A."/>
            <person name="Brooks K.L."/>
            <person name="Tracey A."/>
            <person name="Bobes R.J."/>
            <person name="Fragoso G."/>
            <person name="Sciutto E."/>
            <person name="Aslett M."/>
            <person name="Beasley H."/>
            <person name="Bennett H.M."/>
            <person name="Cai J."/>
            <person name="Camicia F."/>
            <person name="Clark R."/>
            <person name="Cucher M."/>
            <person name="De Silva N."/>
            <person name="Day T.A."/>
            <person name="Deplazes P."/>
            <person name="Estrada K."/>
            <person name="Fernandez C."/>
            <person name="Holland P.W."/>
            <person name="Hou J."/>
            <person name="Hu S."/>
            <person name="Huckvale T."/>
            <person name="Hung S.S."/>
            <person name="Kamenetzky L."/>
            <person name="Keane J.A."/>
            <person name="Kiss F."/>
            <person name="Koziol U."/>
            <person name="Lambert O."/>
            <person name="Liu K."/>
            <person name="Luo X."/>
            <person name="Luo Y."/>
            <person name="Macchiaroli N."/>
            <person name="Nichol S."/>
            <person name="Paps J."/>
            <person name="Parkinson J."/>
            <person name="Pouchkina-Stantcheva N."/>
            <person name="Riddiford N."/>
            <person name="Rosenzvit M."/>
            <person name="Salinas G."/>
            <person name="Wasmuth J.D."/>
            <person name="Zamanian M."/>
            <person name="Zheng Y."/>
            <person name="Cai X."/>
            <person name="Soberon X."/>
            <person name="Olson P.D."/>
            <person name="Laclette J.P."/>
            <person name="Brehm K."/>
            <person name="Berriman M."/>
            <person name="Garciarrubio A."/>
            <person name="Bobes R.J."/>
            <person name="Fragoso G."/>
            <person name="Sanchez-Flores A."/>
            <person name="Estrada K."/>
            <person name="Cevallos M.A."/>
            <person name="Morett E."/>
            <person name="Gonzalez V."/>
            <person name="Portillo T."/>
            <person name="Ochoa-Leyva A."/>
            <person name="Jose M.V."/>
            <person name="Sciutto E."/>
            <person name="Landa A."/>
            <person name="Jimenez L."/>
            <person name="Valdes V."/>
            <person name="Carrero J.C."/>
            <person name="Larralde C."/>
            <person name="Morales-Montor J."/>
            <person name="Limon-Lason J."/>
            <person name="Soberon X."/>
            <person name="Laclette J.P."/>
        </authorList>
    </citation>
    <scope>NUCLEOTIDE SEQUENCE [LARGE SCALE GENOMIC DNA]</scope>
</reference>
<sequence>MLFFRPSSSPYTGLPTNERTHVHITNFFNEVCNFAAIQRMLIRFFINAKNKELVRTHLKSMSRRKVRKDSNEHKGNDFDPFQLTVDADQLKFDDASLEKELISILGSDEVDEEPIVEMPSSSHSKIKADSLPSCEEFELLQQLETTLETSDDNGDAKPPPIDTSSSPNEGSVTHKNETLSIILERQAAFENIIDSMKSSSTLIDIDRACLHRYEQLLAFVKTMAEKAERNGPVDLRDLPSVPSSPSSFNSGPMTTSRRKTAENIVLDYVTGETPKSRSTSSSDSKEAAFVRELKARLTEYRNAAVLAHKEGKKPREAELMVAINALAEAIPRIESGVEQFDPADMPPPPEQFHLPPEALAEVTEGIQQGSSAAQSSASPPLGKGQPLDPTVAAITKVASSTVASRESLTARIQILKAMIQKADASDKRLYERTLQSYNKALRAFEAGIKFNYGGLNPLPSCPQFTSAAPPPQPSTAPTTSPAAGPASSSESRKLELLRKRQTELRVAAAQAKARGDMGAAREYLRSSLSMNNMIRSVNAGLPIDLKQLPPPPGASIAPTGSSQTQPILSGVACAPPVEFQTALVTAGNDPVAICDQLINQLEAQATEAEILSKDHREAGLSNLADKFFDLADVSRKWIALTTAYKRGSRVPKYVFEKANLSRLNMNTDLGDGVLEVTVVRGISLPVPPDLSGPSALDTYVTLELPFPSSETPQKHSTEWARHTNEPTDYGGYQASARFEVNRKARSYERLLQGIKSLKATVYYNRGLLKRPAVLGTVTAKLTELMANATHTACYDLMDGRKAAGGLLELRFRHRTPLHGAKFSAYQKPWLCISTSKTRPMPNIKK</sequence>
<feature type="domain" description="C2" evidence="3">
    <location>
        <begin position="657"/>
        <end position="794"/>
    </location>
</feature>
<dbReference type="InterPro" id="IPR006608">
    <property type="entry name" value="CC2D1A/B_DM14"/>
</dbReference>
<reference evidence="4" key="2">
    <citation type="submission" date="2014-06" db="EMBL/GenBank/DDBJ databases">
        <authorList>
            <person name="Aslett M."/>
        </authorList>
    </citation>
    <scope>NUCLEOTIDE SEQUENCE</scope>
</reference>
<comment type="similarity">
    <text evidence="1">Belongs to the CC2D1 family.</text>
</comment>
<dbReference type="SUPFAM" id="SSF49562">
    <property type="entry name" value="C2 domain (Calcium/lipid-binding domain, CaLB)"/>
    <property type="match status" value="1"/>
</dbReference>
<dbReference type="InterPro" id="IPR039725">
    <property type="entry name" value="CC2D1A/B"/>
</dbReference>
<reference evidence="6" key="3">
    <citation type="submission" date="2020-10" db="UniProtKB">
        <authorList>
            <consortium name="WormBaseParasite"/>
        </authorList>
    </citation>
    <scope>IDENTIFICATION</scope>
</reference>
<feature type="region of interest" description="Disordered" evidence="2">
    <location>
        <begin position="232"/>
        <end position="257"/>
    </location>
</feature>
<dbReference type="Proteomes" id="UP000492820">
    <property type="component" value="Unassembled WGS sequence"/>
</dbReference>
<feature type="compositionally biased region" description="Low complexity" evidence="2">
    <location>
        <begin position="239"/>
        <end position="252"/>
    </location>
</feature>
<organism evidence="4">
    <name type="scientific">Echinococcus granulosus</name>
    <name type="common">Hydatid tapeworm</name>
    <dbReference type="NCBI Taxonomy" id="6210"/>
    <lineage>
        <taxon>Eukaryota</taxon>
        <taxon>Metazoa</taxon>
        <taxon>Spiralia</taxon>
        <taxon>Lophotrochozoa</taxon>
        <taxon>Platyhelminthes</taxon>
        <taxon>Cestoda</taxon>
        <taxon>Eucestoda</taxon>
        <taxon>Cyclophyllidea</taxon>
        <taxon>Taeniidae</taxon>
        <taxon>Echinococcus</taxon>
        <taxon>Echinococcus granulosus group</taxon>
    </lineage>
</organism>
<dbReference type="AlphaFoldDB" id="A0A068WZ45"/>